<evidence type="ECO:0000256" key="11">
    <source>
        <dbReference type="ARBA" id="ARBA00060856"/>
    </source>
</evidence>
<sequence>MMDLMKYRWLFVGIFLATMGLSLFFLFANPNNGWGTKGSPLNLGIDFTGGTKIYFPVPRDVSSDEVTAILKKIDLPDFKFNAPQPTHYIDSTGVERHQVLVYTRFLNDAEQEIVLGALEAKYGKPGPGQGLDITRVDPFIGKELVNNALTAVLIAAALMLIYIWFRFELVSGFAAIFALLHDALLVMGVFALFGKEVNATMIAALLTILGYSINDTIVVFDRIRENVKYKQRDTPFVEVANDSILETFRRSLNTSFTTVLAILVLYLVVPNIREFCFALIVGITSGTYSSIFVASPIWAVYKDWQERKKLSRKVATATR</sequence>
<dbReference type="InterPro" id="IPR022646">
    <property type="entry name" value="SecD/SecF_CS"/>
</dbReference>
<comment type="subunit">
    <text evidence="13">Forms a complex with SecD. Part of the essential Sec protein translocation apparatus which comprises SecA, SecYEG and auxiliary proteins SecDF. Other proteins may also be involved.</text>
</comment>
<evidence type="ECO:0000313" key="15">
    <source>
        <dbReference type="EMBL" id="TCL65280.1"/>
    </source>
</evidence>
<evidence type="ECO:0000256" key="9">
    <source>
        <dbReference type="ARBA" id="ARBA00023136"/>
    </source>
</evidence>
<dbReference type="Proteomes" id="UP000295008">
    <property type="component" value="Unassembled WGS sequence"/>
</dbReference>
<dbReference type="GO" id="GO:0065002">
    <property type="term" value="P:intracellular protein transmembrane transport"/>
    <property type="evidence" value="ECO:0007669"/>
    <property type="project" value="UniProtKB-UniRule"/>
</dbReference>
<dbReference type="NCBIfam" id="TIGR00916">
    <property type="entry name" value="2A0604s01"/>
    <property type="match status" value="1"/>
</dbReference>
<dbReference type="FunFam" id="1.20.1640.10:FF:000024">
    <property type="entry name" value="Multifunctional fusion protein"/>
    <property type="match status" value="1"/>
</dbReference>
<dbReference type="PRINTS" id="PR01755">
    <property type="entry name" value="SECFTRNLCASE"/>
</dbReference>
<dbReference type="InterPro" id="IPR048634">
    <property type="entry name" value="SecD_SecF_C"/>
</dbReference>
<dbReference type="InterPro" id="IPR000731">
    <property type="entry name" value="SSD"/>
</dbReference>
<evidence type="ECO:0000256" key="10">
    <source>
        <dbReference type="ARBA" id="ARBA00059018"/>
    </source>
</evidence>
<comment type="function">
    <text evidence="10 13">Part of the Sec protein translocase complex. Interacts with the SecYEG preprotein conducting channel. SecDF uses the proton motive force (PMF) to complete protein translocation after the ATP-dependent function of SecA.</text>
</comment>
<comment type="subcellular location">
    <subcellularLocation>
        <location evidence="1 13">Cell membrane</location>
        <topology evidence="1 13">Multi-pass membrane protein</topology>
    </subcellularLocation>
</comment>
<feature type="transmembrane region" description="Helical" evidence="13">
    <location>
        <begin position="199"/>
        <end position="220"/>
    </location>
</feature>
<evidence type="ECO:0000256" key="8">
    <source>
        <dbReference type="ARBA" id="ARBA00023010"/>
    </source>
</evidence>
<evidence type="ECO:0000256" key="7">
    <source>
        <dbReference type="ARBA" id="ARBA00022989"/>
    </source>
</evidence>
<keyword evidence="3 13" id="KW-1003">Cell membrane</keyword>
<dbReference type="PANTHER" id="PTHR30081">
    <property type="entry name" value="PROTEIN-EXPORT MEMBRANE PROTEIN SEC"/>
    <property type="match status" value="1"/>
</dbReference>
<dbReference type="SUPFAM" id="SSF82866">
    <property type="entry name" value="Multidrug efflux transporter AcrB transmembrane domain"/>
    <property type="match status" value="1"/>
</dbReference>
<dbReference type="EMBL" id="SLUN01000017">
    <property type="protein sequence ID" value="TCL65280.1"/>
    <property type="molecule type" value="Genomic_DNA"/>
</dbReference>
<dbReference type="Pfam" id="PF07549">
    <property type="entry name" value="Sec_GG"/>
    <property type="match status" value="1"/>
</dbReference>
<feature type="transmembrane region" description="Helical" evidence="13">
    <location>
        <begin position="275"/>
        <end position="301"/>
    </location>
</feature>
<dbReference type="PROSITE" id="PS50156">
    <property type="entry name" value="SSD"/>
    <property type="match status" value="1"/>
</dbReference>
<evidence type="ECO:0000256" key="12">
    <source>
        <dbReference type="ARBA" id="ARBA00061053"/>
    </source>
</evidence>
<comment type="similarity">
    <text evidence="13">Belongs to the SecD/SecF family. SecF subfamily.</text>
</comment>
<protein>
    <recommendedName>
        <fullName evidence="13">Protein-export membrane protein SecF</fullName>
    </recommendedName>
</protein>
<dbReference type="GO" id="GO:0015450">
    <property type="term" value="F:protein-transporting ATPase activity"/>
    <property type="evidence" value="ECO:0007669"/>
    <property type="project" value="InterPro"/>
</dbReference>
<dbReference type="Gene3D" id="1.20.1640.10">
    <property type="entry name" value="Multidrug efflux transporter AcrB transmembrane domain"/>
    <property type="match status" value="1"/>
</dbReference>
<comment type="caution">
    <text evidence="15">The sequence shown here is derived from an EMBL/GenBank/DDBJ whole genome shotgun (WGS) entry which is preliminary data.</text>
</comment>
<dbReference type="NCBIfam" id="TIGR00966">
    <property type="entry name" value="transloc_SecF"/>
    <property type="match status" value="1"/>
</dbReference>
<reference evidence="15 16" key="1">
    <citation type="submission" date="2019-03" db="EMBL/GenBank/DDBJ databases">
        <title>Genomic Encyclopedia of Type Strains, Phase IV (KMG-IV): sequencing the most valuable type-strain genomes for metagenomic binning, comparative biology and taxonomic classification.</title>
        <authorList>
            <person name="Goeker M."/>
        </authorList>
    </citation>
    <scope>NUCLEOTIDE SEQUENCE [LARGE SCALE GENOMIC DNA]</scope>
    <source>
        <strain evidence="15 16">LX-B</strain>
    </source>
</reference>
<dbReference type="HAMAP" id="MF_01464_B">
    <property type="entry name" value="SecF_B"/>
    <property type="match status" value="1"/>
</dbReference>
<dbReference type="RefSeq" id="WP_132014957.1">
    <property type="nucleotide sequence ID" value="NZ_SLUN01000017.1"/>
</dbReference>
<dbReference type="InterPro" id="IPR022645">
    <property type="entry name" value="SecD/SecF_bac"/>
</dbReference>
<feature type="transmembrane region" description="Helical" evidence="13">
    <location>
        <begin position="172"/>
        <end position="193"/>
    </location>
</feature>
<dbReference type="Pfam" id="PF02355">
    <property type="entry name" value="SecD_SecF_C"/>
    <property type="match status" value="1"/>
</dbReference>
<evidence type="ECO:0000256" key="1">
    <source>
        <dbReference type="ARBA" id="ARBA00004651"/>
    </source>
</evidence>
<feature type="transmembrane region" description="Helical" evidence="13">
    <location>
        <begin position="144"/>
        <end position="165"/>
    </location>
</feature>
<keyword evidence="9 13" id="KW-0472">Membrane</keyword>
<comment type="similarity">
    <text evidence="11">In the C-terminal section; belongs to the SecD/SecF family. SecF subfamily.</text>
</comment>
<keyword evidence="7 13" id="KW-1133">Transmembrane helix</keyword>
<keyword evidence="5 13" id="KW-0812">Transmembrane</keyword>
<dbReference type="GO" id="GO:0043952">
    <property type="term" value="P:protein transport by the Sec complex"/>
    <property type="evidence" value="ECO:0007669"/>
    <property type="project" value="UniProtKB-UniRule"/>
</dbReference>
<keyword evidence="6 13" id="KW-0653">Protein transport</keyword>
<evidence type="ECO:0000313" key="16">
    <source>
        <dbReference type="Proteomes" id="UP000295008"/>
    </source>
</evidence>
<accession>A0A4R1RHR5</accession>
<feature type="transmembrane region" description="Helical" evidence="13">
    <location>
        <begin position="7"/>
        <end position="28"/>
    </location>
</feature>
<evidence type="ECO:0000256" key="2">
    <source>
        <dbReference type="ARBA" id="ARBA00022448"/>
    </source>
</evidence>
<feature type="domain" description="SSD" evidence="14">
    <location>
        <begin position="172"/>
        <end position="300"/>
    </location>
</feature>
<dbReference type="InterPro" id="IPR055344">
    <property type="entry name" value="SecD_SecF_C_bact"/>
</dbReference>
<dbReference type="GO" id="GO:0005886">
    <property type="term" value="C:plasma membrane"/>
    <property type="evidence" value="ECO:0007669"/>
    <property type="project" value="UniProtKB-SubCell"/>
</dbReference>
<keyword evidence="16" id="KW-1185">Reference proteome</keyword>
<evidence type="ECO:0000256" key="3">
    <source>
        <dbReference type="ARBA" id="ARBA00022475"/>
    </source>
</evidence>
<dbReference type="GO" id="GO:0006605">
    <property type="term" value="P:protein targeting"/>
    <property type="evidence" value="ECO:0007669"/>
    <property type="project" value="UniProtKB-UniRule"/>
</dbReference>
<evidence type="ECO:0000256" key="4">
    <source>
        <dbReference type="ARBA" id="ARBA00022519"/>
    </source>
</evidence>
<evidence type="ECO:0000256" key="13">
    <source>
        <dbReference type="HAMAP-Rule" id="MF_01464"/>
    </source>
</evidence>
<dbReference type="OrthoDB" id="9805019at2"/>
<organism evidence="15 16">
    <name type="scientific">Hydrogenispora ethanolica</name>
    <dbReference type="NCBI Taxonomy" id="1082276"/>
    <lineage>
        <taxon>Bacteria</taxon>
        <taxon>Bacillati</taxon>
        <taxon>Bacillota</taxon>
        <taxon>Hydrogenispora</taxon>
    </lineage>
</organism>
<keyword evidence="4" id="KW-0997">Cell inner membrane</keyword>
<dbReference type="InterPro" id="IPR022813">
    <property type="entry name" value="SecD/SecF_arch_bac"/>
</dbReference>
<comment type="similarity">
    <text evidence="12">In the N-terminal section; belongs to the SecD/SecF family. SecD subfamily.</text>
</comment>
<keyword evidence="8 13" id="KW-0811">Translocation</keyword>
<evidence type="ECO:0000259" key="14">
    <source>
        <dbReference type="PROSITE" id="PS50156"/>
    </source>
</evidence>
<name>A0A4R1RHR5_HYDET</name>
<evidence type="ECO:0000256" key="6">
    <source>
        <dbReference type="ARBA" id="ARBA00022927"/>
    </source>
</evidence>
<gene>
    <name evidence="13" type="primary">secF</name>
    <name evidence="15" type="ORF">EDC14_101728</name>
</gene>
<evidence type="ECO:0000256" key="5">
    <source>
        <dbReference type="ARBA" id="ARBA00022692"/>
    </source>
</evidence>
<keyword evidence="2 13" id="KW-0813">Transport</keyword>
<dbReference type="PANTHER" id="PTHR30081:SF8">
    <property type="entry name" value="PROTEIN TRANSLOCASE SUBUNIT SECF"/>
    <property type="match status" value="1"/>
</dbReference>
<proteinExistence type="inferred from homology"/>
<dbReference type="InterPro" id="IPR005665">
    <property type="entry name" value="SecF_bac"/>
</dbReference>
<feature type="transmembrane region" description="Helical" evidence="13">
    <location>
        <begin position="252"/>
        <end position="269"/>
    </location>
</feature>
<dbReference type="AlphaFoldDB" id="A0A4R1RHR5"/>